<dbReference type="Proteomes" id="UP000189542">
    <property type="component" value="Unassembled WGS sequence"/>
</dbReference>
<dbReference type="NCBIfam" id="TIGR01750">
    <property type="entry name" value="fabZ"/>
    <property type="match status" value="1"/>
</dbReference>
<evidence type="ECO:0000256" key="5">
    <source>
        <dbReference type="ARBA" id="ARBA00022556"/>
    </source>
</evidence>
<dbReference type="Pfam" id="PF07977">
    <property type="entry name" value="FabA"/>
    <property type="match status" value="1"/>
</dbReference>
<evidence type="ECO:0000256" key="2">
    <source>
        <dbReference type="ARBA" id="ARBA00009174"/>
    </source>
</evidence>
<comment type="catalytic activity">
    <reaction evidence="9">
        <text>a (3R)-hydroxyacyl-[ACP] = a (2E)-enoyl-[ACP] + H2O</text>
        <dbReference type="Rhea" id="RHEA:13097"/>
        <dbReference type="Rhea" id="RHEA-COMP:9925"/>
        <dbReference type="Rhea" id="RHEA-COMP:9945"/>
        <dbReference type="ChEBI" id="CHEBI:15377"/>
        <dbReference type="ChEBI" id="CHEBI:78784"/>
        <dbReference type="ChEBI" id="CHEBI:78827"/>
        <dbReference type="EC" id="4.2.1.59"/>
    </reaction>
</comment>
<dbReference type="GO" id="GO:0005737">
    <property type="term" value="C:cytoplasm"/>
    <property type="evidence" value="ECO:0007669"/>
    <property type="project" value="UniProtKB-SubCell"/>
</dbReference>
<dbReference type="RefSeq" id="WP_076969334.1">
    <property type="nucleotide sequence ID" value="NZ_LVWB01000008.1"/>
</dbReference>
<comment type="function">
    <text evidence="8 9">Involved in unsaturated fatty acids biosynthesis. Catalyzes the dehydration of short chain beta-hydroxyacyl-ACPs and long chain saturated and unsaturated beta-hydroxyacyl-ACPs.</text>
</comment>
<organism evidence="10 11">
    <name type="scientific">Candidatus Liberibacter solanacearum</name>
    <dbReference type="NCBI Taxonomy" id="556287"/>
    <lineage>
        <taxon>Bacteria</taxon>
        <taxon>Pseudomonadati</taxon>
        <taxon>Pseudomonadota</taxon>
        <taxon>Alphaproteobacteria</taxon>
        <taxon>Hyphomicrobiales</taxon>
        <taxon>Rhizobiaceae</taxon>
        <taxon>Liberibacter</taxon>
    </lineage>
</organism>
<dbReference type="SUPFAM" id="SSF54637">
    <property type="entry name" value="Thioesterase/thiol ester dehydrase-isomerase"/>
    <property type="match status" value="1"/>
</dbReference>
<evidence type="ECO:0000313" key="11">
    <source>
        <dbReference type="Proteomes" id="UP000189542"/>
    </source>
</evidence>
<keyword evidence="5 9" id="KW-0441">Lipid A biosynthesis</keyword>
<dbReference type="EMBL" id="LVWB01000008">
    <property type="protein sequence ID" value="ONI59909.1"/>
    <property type="molecule type" value="Genomic_DNA"/>
</dbReference>
<dbReference type="AlphaFoldDB" id="A0A1V2N8M8"/>
<evidence type="ECO:0000256" key="3">
    <source>
        <dbReference type="ARBA" id="ARBA00022490"/>
    </source>
</evidence>
<evidence type="ECO:0000313" key="10">
    <source>
        <dbReference type="EMBL" id="ONI59909.1"/>
    </source>
</evidence>
<name>A0A1V2N8M8_9HYPH</name>
<proteinExistence type="inferred from homology"/>
<keyword evidence="3 9" id="KW-0963">Cytoplasm</keyword>
<dbReference type="NCBIfam" id="NF000582">
    <property type="entry name" value="PRK00006.1"/>
    <property type="match status" value="1"/>
</dbReference>
<dbReference type="GO" id="GO:0016020">
    <property type="term" value="C:membrane"/>
    <property type="evidence" value="ECO:0007669"/>
    <property type="project" value="GOC"/>
</dbReference>
<evidence type="ECO:0000256" key="4">
    <source>
        <dbReference type="ARBA" id="ARBA00022516"/>
    </source>
</evidence>
<evidence type="ECO:0000256" key="7">
    <source>
        <dbReference type="ARBA" id="ARBA00023239"/>
    </source>
</evidence>
<evidence type="ECO:0000256" key="6">
    <source>
        <dbReference type="ARBA" id="ARBA00023098"/>
    </source>
</evidence>
<dbReference type="InterPro" id="IPR013114">
    <property type="entry name" value="FabA_FabZ"/>
</dbReference>
<dbReference type="PANTHER" id="PTHR30272">
    <property type="entry name" value="3-HYDROXYACYL-[ACYL-CARRIER-PROTEIN] DEHYDRATASE"/>
    <property type="match status" value="1"/>
</dbReference>
<keyword evidence="6 9" id="KW-0443">Lipid metabolism</keyword>
<keyword evidence="7 9" id="KW-0456">Lyase</keyword>
<dbReference type="GO" id="GO:0009245">
    <property type="term" value="P:lipid A biosynthetic process"/>
    <property type="evidence" value="ECO:0007669"/>
    <property type="project" value="UniProtKB-UniRule"/>
</dbReference>
<protein>
    <recommendedName>
        <fullName evidence="9">3-hydroxyacyl-[acyl-carrier-protein] dehydratase FabZ</fullName>
        <ecNumber evidence="9">4.2.1.59</ecNumber>
    </recommendedName>
    <alternativeName>
        <fullName evidence="9">(3R)-hydroxymyristoyl-[acyl-carrier-protein] dehydratase</fullName>
        <shortName evidence="9">(3R)-hydroxymyristoyl-ACP dehydrase</shortName>
    </alternativeName>
    <alternativeName>
        <fullName evidence="9">Beta-hydroxyacyl-ACP dehydratase</fullName>
    </alternativeName>
</protein>
<gene>
    <name evidence="9" type="primary">fabZ</name>
    <name evidence="10" type="ORF">AYO25_02230</name>
</gene>
<reference evidence="10 11" key="1">
    <citation type="journal article" date="2017" name="PLoS ONE">
        <title>Genomic sequence of 'Candidatus Liberibacter solanacearum' haplotype C and its comparison with haplotype A and B genomes.</title>
        <authorList>
            <person name="Wang J."/>
            <person name="Haapalainen M."/>
            <person name="Schott T."/>
            <person name="Thompson S.M."/>
            <person name="Smith G.R."/>
            <person name="Nissinen A.I."/>
            <person name="Pirhonen M."/>
        </authorList>
    </citation>
    <scope>NUCLEOTIDE SEQUENCE [LARGE SCALE GENOMIC DNA]</scope>
    <source>
        <strain evidence="10 11">FIN111</strain>
    </source>
</reference>
<feature type="active site" evidence="9">
    <location>
        <position position="57"/>
    </location>
</feature>
<dbReference type="GO" id="GO:0019171">
    <property type="term" value="F:(3R)-hydroxyacyl-[acyl-carrier-protein] dehydratase activity"/>
    <property type="evidence" value="ECO:0007669"/>
    <property type="project" value="UniProtKB-EC"/>
</dbReference>
<sequence>MVNKFAQLGAIDIIELMKFLPHRYPFLLVDRIIDIKGDESAIGIKNVTLNEPHFMGHFPGMPVMPGVLILEGMAQTAGAVCAIHNGFDKHEPAYLMSIDKARFRKPVIPGDRLEFHVHKLRNRSDIWKFRCQAKVENCVVSEADICAIIMREQKGKNESR</sequence>
<evidence type="ECO:0000256" key="8">
    <source>
        <dbReference type="ARBA" id="ARBA00025049"/>
    </source>
</evidence>
<dbReference type="GO" id="GO:0006633">
    <property type="term" value="P:fatty acid biosynthetic process"/>
    <property type="evidence" value="ECO:0007669"/>
    <property type="project" value="UniProtKB-UniRule"/>
</dbReference>
<comment type="similarity">
    <text evidence="2 9">Belongs to the thioester dehydratase family. FabZ subfamily.</text>
</comment>
<dbReference type="HAMAP" id="MF_00406">
    <property type="entry name" value="FabZ"/>
    <property type="match status" value="1"/>
</dbReference>
<dbReference type="EC" id="4.2.1.59" evidence="9"/>
<comment type="caution">
    <text evidence="10">The sequence shown here is derived from an EMBL/GenBank/DDBJ whole genome shotgun (WGS) entry which is preliminary data.</text>
</comment>
<dbReference type="CDD" id="cd01288">
    <property type="entry name" value="FabZ"/>
    <property type="match status" value="1"/>
</dbReference>
<dbReference type="FunFam" id="3.10.129.10:FF:000001">
    <property type="entry name" value="3-hydroxyacyl-[acyl-carrier-protein] dehydratase FabZ"/>
    <property type="match status" value="1"/>
</dbReference>
<dbReference type="PANTHER" id="PTHR30272:SF1">
    <property type="entry name" value="3-HYDROXYACYL-[ACYL-CARRIER-PROTEIN] DEHYDRATASE"/>
    <property type="match status" value="1"/>
</dbReference>
<comment type="subcellular location">
    <subcellularLocation>
        <location evidence="1 9">Cytoplasm</location>
    </subcellularLocation>
</comment>
<accession>A0A1V2N8M8</accession>
<evidence type="ECO:0000256" key="9">
    <source>
        <dbReference type="HAMAP-Rule" id="MF_00406"/>
    </source>
</evidence>
<dbReference type="Gene3D" id="3.10.129.10">
    <property type="entry name" value="Hotdog Thioesterase"/>
    <property type="match status" value="1"/>
</dbReference>
<dbReference type="InterPro" id="IPR010084">
    <property type="entry name" value="FabZ"/>
</dbReference>
<keyword evidence="4 9" id="KW-0444">Lipid biosynthesis</keyword>
<dbReference type="InterPro" id="IPR029069">
    <property type="entry name" value="HotDog_dom_sf"/>
</dbReference>
<evidence type="ECO:0000256" key="1">
    <source>
        <dbReference type="ARBA" id="ARBA00004496"/>
    </source>
</evidence>
<dbReference type="OrthoDB" id="9772788at2"/>